<organism evidence="10 11">
    <name type="scientific">Streptomyces stramineus</name>
    <dbReference type="NCBI Taxonomy" id="173861"/>
    <lineage>
        <taxon>Bacteria</taxon>
        <taxon>Bacillati</taxon>
        <taxon>Actinomycetota</taxon>
        <taxon>Actinomycetes</taxon>
        <taxon>Kitasatosporales</taxon>
        <taxon>Streptomycetaceae</taxon>
        <taxon>Streptomyces</taxon>
    </lineage>
</organism>
<dbReference type="PROSITE" id="PS50929">
    <property type="entry name" value="ABC_TM1F"/>
    <property type="match status" value="1"/>
</dbReference>
<keyword evidence="5 7" id="KW-1133">Transmembrane helix</keyword>
<dbReference type="Gene3D" id="1.20.1560.10">
    <property type="entry name" value="ABC transporter type 1, transmembrane domain"/>
    <property type="match status" value="1"/>
</dbReference>
<dbReference type="PANTHER" id="PTHR24221:SF423">
    <property type="entry name" value="ABC TRANSPORTER"/>
    <property type="match status" value="1"/>
</dbReference>
<dbReference type="InterPro" id="IPR003593">
    <property type="entry name" value="AAA+_ATPase"/>
</dbReference>
<dbReference type="PROSITE" id="PS50893">
    <property type="entry name" value="ABC_TRANSPORTER_2"/>
    <property type="match status" value="1"/>
</dbReference>
<evidence type="ECO:0000256" key="1">
    <source>
        <dbReference type="ARBA" id="ARBA00004651"/>
    </source>
</evidence>
<evidence type="ECO:0000256" key="6">
    <source>
        <dbReference type="ARBA" id="ARBA00023136"/>
    </source>
</evidence>
<protein>
    <submittedName>
        <fullName evidence="10">ABC transporter ATP-binding protein</fullName>
    </submittedName>
</protein>
<keyword evidence="6 7" id="KW-0472">Membrane</keyword>
<feature type="transmembrane region" description="Helical" evidence="7">
    <location>
        <begin position="66"/>
        <end position="86"/>
    </location>
</feature>
<evidence type="ECO:0000256" key="7">
    <source>
        <dbReference type="SAM" id="Phobius"/>
    </source>
</evidence>
<keyword evidence="2 7" id="KW-0812">Transmembrane</keyword>
<accession>A0ABP3J5A6</accession>
<dbReference type="SUPFAM" id="SSF52540">
    <property type="entry name" value="P-loop containing nucleoside triphosphate hydrolases"/>
    <property type="match status" value="1"/>
</dbReference>
<keyword evidence="11" id="KW-1185">Reference proteome</keyword>
<dbReference type="InterPro" id="IPR039421">
    <property type="entry name" value="Type_1_exporter"/>
</dbReference>
<evidence type="ECO:0000256" key="4">
    <source>
        <dbReference type="ARBA" id="ARBA00022840"/>
    </source>
</evidence>
<dbReference type="EMBL" id="BAAAHB010000001">
    <property type="protein sequence ID" value="GAA0442544.1"/>
    <property type="molecule type" value="Genomic_DNA"/>
</dbReference>
<evidence type="ECO:0000313" key="11">
    <source>
        <dbReference type="Proteomes" id="UP001499895"/>
    </source>
</evidence>
<feature type="domain" description="ABC transporter" evidence="8">
    <location>
        <begin position="340"/>
        <end position="569"/>
    </location>
</feature>
<gene>
    <name evidence="10" type="ORF">GCM10009544_01610</name>
</gene>
<evidence type="ECO:0000259" key="9">
    <source>
        <dbReference type="PROSITE" id="PS50929"/>
    </source>
</evidence>
<dbReference type="InterPro" id="IPR017871">
    <property type="entry name" value="ABC_transporter-like_CS"/>
</dbReference>
<keyword evidence="4 10" id="KW-0067">ATP-binding</keyword>
<sequence length="569" mass="61179">MTTEHGARLGAVPFSRFLPRCGSRLRTLYFSAMAAWSAIYGIPLLAGAAISAMLDRAAEPMEGSGVRWLLAAAVALMVLRAAALWGGLQLTFVLIFRTSAWIKVTVLGRLLRRPASHAAVRGNGEILNRLRDDSDEIGGLLEWTTDLIYRSVLLVVAVTVLAVSDLVMTIPLLLLLGGLWASVALKNRVAELQAETRVRQGLIGSEVADTLAGIRDLRLSGAIEERLERLERRFAWRRGVQLRHQVYLDLLSDLFRNLVMVGTAVVLLTVSVRVANGDFSVGKLVLFLTYTGWLGQQMYFFGRILARYQSGKVSYGRLAELAPAEERSPAPAASAAGGPLRELAVTALTCAAPAGVAAPEPVSFEVRPGQLVAITGDIGSGKSTLIRSLLALQPDVRGRVCWNGVDVTGDQDWLSAPRVGHARQQSLFLRGTVRDNLLLGTTGITAEHLERVMAAVHLRPGSPELPDGLDTHLDSGAAGRLSGGQRQRLALARMLCRPAELYVVDDCDSSLDGATARSLWQTLPGQWPGAWIVVSHNPDLLKAADTVVTIKAGARDAVSNPGAEKEVVL</sequence>
<dbReference type="InterPro" id="IPR011527">
    <property type="entry name" value="ABC1_TM_dom"/>
</dbReference>
<dbReference type="GO" id="GO:0005524">
    <property type="term" value="F:ATP binding"/>
    <property type="evidence" value="ECO:0007669"/>
    <property type="project" value="UniProtKB-KW"/>
</dbReference>
<dbReference type="PANTHER" id="PTHR24221">
    <property type="entry name" value="ATP-BINDING CASSETTE SUB-FAMILY B"/>
    <property type="match status" value="1"/>
</dbReference>
<feature type="transmembrane region" description="Helical" evidence="7">
    <location>
        <begin position="254"/>
        <end position="272"/>
    </location>
</feature>
<dbReference type="Pfam" id="PF00664">
    <property type="entry name" value="ABC_membrane"/>
    <property type="match status" value="1"/>
</dbReference>
<dbReference type="SMART" id="SM00382">
    <property type="entry name" value="AAA"/>
    <property type="match status" value="1"/>
</dbReference>
<dbReference type="Gene3D" id="3.40.50.300">
    <property type="entry name" value="P-loop containing nucleotide triphosphate hydrolases"/>
    <property type="match status" value="1"/>
</dbReference>
<reference evidence="11" key="1">
    <citation type="journal article" date="2019" name="Int. J. Syst. Evol. Microbiol.">
        <title>The Global Catalogue of Microorganisms (GCM) 10K type strain sequencing project: providing services to taxonomists for standard genome sequencing and annotation.</title>
        <authorList>
            <consortium name="The Broad Institute Genomics Platform"/>
            <consortium name="The Broad Institute Genome Sequencing Center for Infectious Disease"/>
            <person name="Wu L."/>
            <person name="Ma J."/>
        </authorList>
    </citation>
    <scope>NUCLEOTIDE SEQUENCE [LARGE SCALE GENOMIC DNA]</scope>
    <source>
        <strain evidence="11">JCM 10649</strain>
    </source>
</reference>
<evidence type="ECO:0000313" key="10">
    <source>
        <dbReference type="EMBL" id="GAA0442544.1"/>
    </source>
</evidence>
<feature type="transmembrane region" description="Helical" evidence="7">
    <location>
        <begin position="152"/>
        <end position="181"/>
    </location>
</feature>
<comment type="caution">
    <text evidence="10">The sequence shown here is derived from an EMBL/GenBank/DDBJ whole genome shotgun (WGS) entry which is preliminary data.</text>
</comment>
<dbReference type="PROSITE" id="PS00211">
    <property type="entry name" value="ABC_TRANSPORTER_1"/>
    <property type="match status" value="1"/>
</dbReference>
<comment type="subcellular location">
    <subcellularLocation>
        <location evidence="1">Cell membrane</location>
        <topology evidence="1">Multi-pass membrane protein</topology>
    </subcellularLocation>
</comment>
<feature type="transmembrane region" description="Helical" evidence="7">
    <location>
        <begin position="284"/>
        <end position="302"/>
    </location>
</feature>
<dbReference type="RefSeq" id="WP_344083784.1">
    <property type="nucleotide sequence ID" value="NZ_BAAAHB010000001.1"/>
</dbReference>
<dbReference type="InterPro" id="IPR036640">
    <property type="entry name" value="ABC1_TM_sf"/>
</dbReference>
<dbReference type="Proteomes" id="UP001499895">
    <property type="component" value="Unassembled WGS sequence"/>
</dbReference>
<dbReference type="InterPro" id="IPR003439">
    <property type="entry name" value="ABC_transporter-like_ATP-bd"/>
</dbReference>
<dbReference type="SUPFAM" id="SSF90123">
    <property type="entry name" value="ABC transporter transmembrane region"/>
    <property type="match status" value="1"/>
</dbReference>
<evidence type="ECO:0000256" key="5">
    <source>
        <dbReference type="ARBA" id="ARBA00022989"/>
    </source>
</evidence>
<evidence type="ECO:0000259" key="8">
    <source>
        <dbReference type="PROSITE" id="PS50893"/>
    </source>
</evidence>
<proteinExistence type="predicted"/>
<keyword evidence="3" id="KW-0547">Nucleotide-binding</keyword>
<evidence type="ECO:0000256" key="2">
    <source>
        <dbReference type="ARBA" id="ARBA00022692"/>
    </source>
</evidence>
<dbReference type="Pfam" id="PF00005">
    <property type="entry name" value="ABC_tran"/>
    <property type="match status" value="1"/>
</dbReference>
<evidence type="ECO:0000256" key="3">
    <source>
        <dbReference type="ARBA" id="ARBA00022741"/>
    </source>
</evidence>
<feature type="domain" description="ABC transmembrane type-1" evidence="9">
    <location>
        <begin position="41"/>
        <end position="310"/>
    </location>
</feature>
<feature type="transmembrane region" description="Helical" evidence="7">
    <location>
        <begin position="28"/>
        <end position="54"/>
    </location>
</feature>
<dbReference type="InterPro" id="IPR027417">
    <property type="entry name" value="P-loop_NTPase"/>
</dbReference>
<name>A0ABP3J5A6_9ACTN</name>